<dbReference type="AlphaFoldDB" id="A0A067KB40"/>
<sequence length="360" mass="40595">MAHLPEIPTSAYTPEMDILGVIPNIPVSEGDRVPVSRNALTPGTRPLQLLPLPGCDFLVQHDTDAMRGFQSKVDLGKARTSGSSTDASAFWDLLAPPMQSRVVAARFGDYATGLRRTQPRFSPAMRYALMEWWNDCTHLFIFGFGEMTLTPAYFTTITGLGFDGEAVPLDSRYQTATLGAELVGTLLGVPTRTRYTVQGGSGESNWQFLRSLEVWAYEYRIYPGGPESDTSTEARRIPRYLAHRHHTFSSSEDPQYWRCYLNDRALADLFLTPWEGDAWASYRPRALAEALTRSRVLLQGYWVDQYFLGESVLEIRTVMAQRRVPVAPPRHMYILEGMTPEDRLMEYDGFPADDYLIPGD</sequence>
<evidence type="ECO:0008006" key="3">
    <source>
        <dbReference type="Google" id="ProtNLM"/>
    </source>
</evidence>
<reference evidence="1 2" key="1">
    <citation type="journal article" date="2014" name="PLoS ONE">
        <title>Global Analysis of Gene Expression Profiles in Physic Nut (Jatropha curcas L.) Seedlings Exposed to Salt Stress.</title>
        <authorList>
            <person name="Zhang L."/>
            <person name="Zhang C."/>
            <person name="Wu P."/>
            <person name="Chen Y."/>
            <person name="Li M."/>
            <person name="Jiang H."/>
            <person name="Wu G."/>
        </authorList>
    </citation>
    <scope>NUCLEOTIDE SEQUENCE [LARGE SCALE GENOMIC DNA]</scope>
    <source>
        <strain evidence="2">cv. GZQX0401</strain>
        <tissue evidence="1">Young leaves</tissue>
    </source>
</reference>
<dbReference type="Proteomes" id="UP000027138">
    <property type="component" value="Unassembled WGS sequence"/>
</dbReference>
<accession>A0A067KB40</accession>
<keyword evidence="2" id="KW-1185">Reference proteome</keyword>
<evidence type="ECO:0000313" key="1">
    <source>
        <dbReference type="EMBL" id="KDP29485.1"/>
    </source>
</evidence>
<proteinExistence type="predicted"/>
<gene>
    <name evidence="1" type="ORF">JCGZ_19324</name>
</gene>
<organism evidence="1 2">
    <name type="scientific">Jatropha curcas</name>
    <name type="common">Barbados nut</name>
    <dbReference type="NCBI Taxonomy" id="180498"/>
    <lineage>
        <taxon>Eukaryota</taxon>
        <taxon>Viridiplantae</taxon>
        <taxon>Streptophyta</taxon>
        <taxon>Embryophyta</taxon>
        <taxon>Tracheophyta</taxon>
        <taxon>Spermatophyta</taxon>
        <taxon>Magnoliopsida</taxon>
        <taxon>eudicotyledons</taxon>
        <taxon>Gunneridae</taxon>
        <taxon>Pentapetalae</taxon>
        <taxon>rosids</taxon>
        <taxon>fabids</taxon>
        <taxon>Malpighiales</taxon>
        <taxon>Euphorbiaceae</taxon>
        <taxon>Crotonoideae</taxon>
        <taxon>Jatropheae</taxon>
        <taxon>Jatropha</taxon>
    </lineage>
</organism>
<protein>
    <recommendedName>
        <fullName evidence="3">Aminotransferase-like plant mobile domain-containing protein</fullName>
    </recommendedName>
</protein>
<dbReference type="EMBL" id="KK914746">
    <property type="protein sequence ID" value="KDP29485.1"/>
    <property type="molecule type" value="Genomic_DNA"/>
</dbReference>
<dbReference type="OrthoDB" id="1937047at2759"/>
<name>A0A067KB40_JATCU</name>
<evidence type="ECO:0000313" key="2">
    <source>
        <dbReference type="Proteomes" id="UP000027138"/>
    </source>
</evidence>